<evidence type="ECO:0000313" key="2">
    <source>
        <dbReference type="Proteomes" id="UP000005396"/>
    </source>
</evidence>
<dbReference type="Proteomes" id="UP000005396">
    <property type="component" value="Unassembled WGS sequence"/>
</dbReference>
<dbReference type="EMBL" id="ABCC02000008">
    <property type="protein sequence ID" value="EDP19310.1"/>
    <property type="molecule type" value="Genomic_DNA"/>
</dbReference>
<evidence type="ECO:0000313" key="1">
    <source>
        <dbReference type="EMBL" id="EDP19310.1"/>
    </source>
</evidence>
<accession>A8RHD2</accession>
<comment type="caution">
    <text evidence="1">The sequence shown here is derived from an EMBL/GenBank/DDBJ whole genome shotgun (WGS) entry which is preliminary data.</text>
</comment>
<dbReference type="AlphaFoldDB" id="A8RHD2"/>
<reference evidence="1 2" key="2">
    <citation type="submission" date="2007-09" db="EMBL/GenBank/DDBJ databases">
        <title>Draft genome sequence of Clostridium bolteae (ATCC BAA-613).</title>
        <authorList>
            <person name="Sudarsanam P."/>
            <person name="Ley R."/>
            <person name="Guruge J."/>
            <person name="Turnbaugh P.J."/>
            <person name="Mahowald M."/>
            <person name="Liep D."/>
            <person name="Gordon J."/>
        </authorList>
    </citation>
    <scope>NUCLEOTIDE SEQUENCE [LARGE SCALE GENOMIC DNA]</scope>
    <source>
        <strain evidence="2">ATCC BAA-613 / DSM 15670 / CCUG 46953 / JCM 12243 / WAL 16351</strain>
    </source>
</reference>
<sequence>MHTMMSGTFLRKMAWNISRAQDIFNAFVSKSKFIPFFCPLFIY</sequence>
<organism evidence="1 2">
    <name type="scientific">Enterocloster bolteae (strain ATCC BAA-613 / DSM 15670 / CCUG 46953 / JCM 12243 / WAL 16351)</name>
    <name type="common">Clostridium bolteae</name>
    <dbReference type="NCBI Taxonomy" id="411902"/>
    <lineage>
        <taxon>Bacteria</taxon>
        <taxon>Bacillati</taxon>
        <taxon>Bacillota</taxon>
        <taxon>Clostridia</taxon>
        <taxon>Lachnospirales</taxon>
        <taxon>Lachnospiraceae</taxon>
        <taxon>Enterocloster</taxon>
    </lineage>
</organism>
<dbReference type="PaxDb" id="411902-CLOBOL_00382"/>
<dbReference type="HOGENOM" id="CLU_3231683_0_0_9"/>
<proteinExistence type="predicted"/>
<protein>
    <submittedName>
        <fullName evidence="1">Uncharacterized protein</fullName>
    </submittedName>
</protein>
<name>A8RHD2_ENTBW</name>
<gene>
    <name evidence="1" type="ORF">CLOBOL_00382</name>
</gene>
<reference evidence="1 2" key="1">
    <citation type="submission" date="2007-08" db="EMBL/GenBank/DDBJ databases">
        <authorList>
            <person name="Fulton L."/>
            <person name="Clifton S."/>
            <person name="Fulton B."/>
            <person name="Xu J."/>
            <person name="Minx P."/>
            <person name="Pepin K.H."/>
            <person name="Johnson M."/>
            <person name="Thiruvilangam P."/>
            <person name="Bhonagiri V."/>
            <person name="Nash W.E."/>
            <person name="Mardis E.R."/>
            <person name="Wilson R.K."/>
        </authorList>
    </citation>
    <scope>NUCLEOTIDE SEQUENCE [LARGE SCALE GENOMIC DNA]</scope>
    <source>
        <strain evidence="2">ATCC BAA-613 / DSM 15670 / CCUG 46953 / JCM 12243 / WAL 16351</strain>
    </source>
</reference>